<dbReference type="Proteomes" id="UP001153709">
    <property type="component" value="Chromosome 9"/>
</dbReference>
<evidence type="ECO:0000313" key="1">
    <source>
        <dbReference type="EMBL" id="CAG9841164.1"/>
    </source>
</evidence>
<protein>
    <submittedName>
        <fullName evidence="1">Uncharacterized protein</fullName>
    </submittedName>
</protein>
<reference evidence="1" key="1">
    <citation type="submission" date="2022-01" db="EMBL/GenBank/DDBJ databases">
        <authorList>
            <person name="King R."/>
        </authorList>
    </citation>
    <scope>NUCLEOTIDE SEQUENCE</scope>
</reference>
<dbReference type="OrthoDB" id="6746993at2759"/>
<sequence>MIQVYAHTADKTEEEIEKFLSELHNTIKLTKSRDIIYILGDFSAKIGVGTVENIVGQFGLGNRNKRGERP</sequence>
<gene>
    <name evidence="1" type="ORF">DIABBA_LOCUS13751</name>
</gene>
<keyword evidence="2" id="KW-1185">Reference proteome</keyword>
<dbReference type="EMBL" id="OU898284">
    <property type="protein sequence ID" value="CAG9841164.1"/>
    <property type="molecule type" value="Genomic_DNA"/>
</dbReference>
<organism evidence="1 2">
    <name type="scientific">Diabrotica balteata</name>
    <name type="common">Banded cucumber beetle</name>
    <dbReference type="NCBI Taxonomy" id="107213"/>
    <lineage>
        <taxon>Eukaryota</taxon>
        <taxon>Metazoa</taxon>
        <taxon>Ecdysozoa</taxon>
        <taxon>Arthropoda</taxon>
        <taxon>Hexapoda</taxon>
        <taxon>Insecta</taxon>
        <taxon>Pterygota</taxon>
        <taxon>Neoptera</taxon>
        <taxon>Endopterygota</taxon>
        <taxon>Coleoptera</taxon>
        <taxon>Polyphaga</taxon>
        <taxon>Cucujiformia</taxon>
        <taxon>Chrysomeloidea</taxon>
        <taxon>Chrysomelidae</taxon>
        <taxon>Galerucinae</taxon>
        <taxon>Diabroticina</taxon>
        <taxon>Diabroticites</taxon>
        <taxon>Diabrotica</taxon>
    </lineage>
</organism>
<proteinExistence type="predicted"/>
<name>A0A9N9TD03_DIABA</name>
<dbReference type="AlphaFoldDB" id="A0A9N9TD03"/>
<evidence type="ECO:0000313" key="2">
    <source>
        <dbReference type="Proteomes" id="UP001153709"/>
    </source>
</evidence>
<accession>A0A9N9TD03</accession>